<dbReference type="GeneID" id="7837845"/>
<feature type="compositionally biased region" description="Basic and acidic residues" evidence="1">
    <location>
        <begin position="313"/>
        <end position="324"/>
    </location>
</feature>
<evidence type="ECO:0000256" key="1">
    <source>
        <dbReference type="SAM" id="MobiDB-lite"/>
    </source>
</evidence>
<sequence length="434" mass="51344">MQFNSRLSMGIIFQQGLIRISKRQLKLSQQINRAKQQYHINYYEKQVHIFFQGNKKDQREERMSIDTIQNLKAQLADQNGQQYQEMRGDTFQNLDFKNQNHHEQRQANNLSSNIRQEFAKVTQMNAKYENQISQKQEILSQKQIEDLIRESFIEDQQEKLNKYLNYEQNGFTQNQAQKNMSVINLQKNLEWIVQNYPDLDKVIKPLPIKKDSISSVNISRVMRHESTDFILNEKSNETELAQLKMMKDILDGQQTVKSGLPIENNYQQNRNQHFDRKFSTLKPQEFQDKLAQIQQQEKEKTPSSQISTQNLRMQRDHKQQSGSIHKDAYNISNQQTESQKQYPLRHSATQFYTNSHKKNFGDNIFYCDDNNEDFNSKQIKNQFQAGSQSTRNFQNSSNITGKRSPSYAFSKTPKVSVFSQQIKLTENNKYNKYQ</sequence>
<dbReference type="EMBL" id="GG662522">
    <property type="protein sequence ID" value="EAR85033.2"/>
    <property type="molecule type" value="Genomic_DNA"/>
</dbReference>
<dbReference type="InParanoid" id="I7MGC7"/>
<accession>I7MGC7</accession>
<dbReference type="KEGG" id="tet:TTHERM_00529850"/>
<dbReference type="eggNOG" id="ENOG502SYXP">
    <property type="taxonomic scope" value="Eukaryota"/>
</dbReference>
<reference evidence="3" key="1">
    <citation type="journal article" date="2006" name="PLoS Biol.">
        <title>Macronuclear genome sequence of the ciliate Tetrahymena thermophila, a model eukaryote.</title>
        <authorList>
            <person name="Eisen J.A."/>
            <person name="Coyne R.S."/>
            <person name="Wu M."/>
            <person name="Wu D."/>
            <person name="Thiagarajan M."/>
            <person name="Wortman J.R."/>
            <person name="Badger J.H."/>
            <person name="Ren Q."/>
            <person name="Amedeo P."/>
            <person name="Jones K.M."/>
            <person name="Tallon L.J."/>
            <person name="Delcher A.L."/>
            <person name="Salzberg S.L."/>
            <person name="Silva J.C."/>
            <person name="Haas B.J."/>
            <person name="Majoros W.H."/>
            <person name="Farzad M."/>
            <person name="Carlton J.M."/>
            <person name="Smith R.K. Jr."/>
            <person name="Garg J."/>
            <person name="Pearlman R.E."/>
            <person name="Karrer K.M."/>
            <person name="Sun L."/>
            <person name="Manning G."/>
            <person name="Elde N.C."/>
            <person name="Turkewitz A.P."/>
            <person name="Asai D.J."/>
            <person name="Wilkes D.E."/>
            <person name="Wang Y."/>
            <person name="Cai H."/>
            <person name="Collins K."/>
            <person name="Stewart B.A."/>
            <person name="Lee S.R."/>
            <person name="Wilamowska K."/>
            <person name="Weinberg Z."/>
            <person name="Ruzzo W.L."/>
            <person name="Wloga D."/>
            <person name="Gaertig J."/>
            <person name="Frankel J."/>
            <person name="Tsao C.-C."/>
            <person name="Gorovsky M.A."/>
            <person name="Keeling P.J."/>
            <person name="Waller R.F."/>
            <person name="Patron N.J."/>
            <person name="Cherry J.M."/>
            <person name="Stover N.A."/>
            <person name="Krieger C.J."/>
            <person name="del Toro C."/>
            <person name="Ryder H.F."/>
            <person name="Williamson S.C."/>
            <person name="Barbeau R.A."/>
            <person name="Hamilton E.P."/>
            <person name="Orias E."/>
        </authorList>
    </citation>
    <scope>NUCLEOTIDE SEQUENCE [LARGE SCALE GENOMIC DNA]</scope>
    <source>
        <strain evidence="3">SB210</strain>
    </source>
</reference>
<feature type="region of interest" description="Disordered" evidence="1">
    <location>
        <begin position="385"/>
        <end position="406"/>
    </location>
</feature>
<protein>
    <submittedName>
        <fullName evidence="2">Uncharacterized protein</fullName>
    </submittedName>
</protein>
<feature type="compositionally biased region" description="Polar residues" evidence="1">
    <location>
        <begin position="302"/>
        <end position="312"/>
    </location>
</feature>
<evidence type="ECO:0000313" key="3">
    <source>
        <dbReference type="Proteomes" id="UP000009168"/>
    </source>
</evidence>
<proteinExistence type="predicted"/>
<dbReference type="Proteomes" id="UP000009168">
    <property type="component" value="Unassembled WGS sequence"/>
</dbReference>
<keyword evidence="3" id="KW-1185">Reference proteome</keyword>
<dbReference type="RefSeq" id="XP_001032696.2">
    <property type="nucleotide sequence ID" value="XM_001032696.2"/>
</dbReference>
<gene>
    <name evidence="2" type="ORF">TTHERM_00529850</name>
</gene>
<dbReference type="AlphaFoldDB" id="I7MGC7"/>
<organism evidence="2 3">
    <name type="scientific">Tetrahymena thermophila (strain SB210)</name>
    <dbReference type="NCBI Taxonomy" id="312017"/>
    <lineage>
        <taxon>Eukaryota</taxon>
        <taxon>Sar</taxon>
        <taxon>Alveolata</taxon>
        <taxon>Ciliophora</taxon>
        <taxon>Intramacronucleata</taxon>
        <taxon>Oligohymenophorea</taxon>
        <taxon>Hymenostomatida</taxon>
        <taxon>Tetrahymenina</taxon>
        <taxon>Tetrahymenidae</taxon>
        <taxon>Tetrahymena</taxon>
    </lineage>
</organism>
<feature type="region of interest" description="Disordered" evidence="1">
    <location>
        <begin position="291"/>
        <end position="324"/>
    </location>
</feature>
<name>I7MGC7_TETTS</name>
<evidence type="ECO:0000313" key="2">
    <source>
        <dbReference type="EMBL" id="EAR85033.2"/>
    </source>
</evidence>